<organism evidence="2 3">
    <name type="scientific">Sodiomyces alkalinus (strain CBS 110278 / VKM F-3762 / F11)</name>
    <name type="common">Alkaliphilic filamentous fungus</name>
    <dbReference type="NCBI Taxonomy" id="1314773"/>
    <lineage>
        <taxon>Eukaryota</taxon>
        <taxon>Fungi</taxon>
        <taxon>Dikarya</taxon>
        <taxon>Ascomycota</taxon>
        <taxon>Pezizomycotina</taxon>
        <taxon>Sordariomycetes</taxon>
        <taxon>Hypocreomycetidae</taxon>
        <taxon>Glomerellales</taxon>
        <taxon>Plectosphaerellaceae</taxon>
        <taxon>Sodiomyces</taxon>
    </lineage>
</organism>
<feature type="compositionally biased region" description="Basic and acidic residues" evidence="1">
    <location>
        <begin position="190"/>
        <end position="201"/>
    </location>
</feature>
<dbReference type="AlphaFoldDB" id="A0A3N2Q1R7"/>
<accession>A0A3N2Q1R7</accession>
<gene>
    <name evidence="2" type="ORF">SODALDRAFT_356691</name>
</gene>
<reference evidence="2 3" key="1">
    <citation type="journal article" date="2018" name="Mol. Ecol.">
        <title>The obligate alkalophilic soda-lake fungus Sodiomyces alkalinus has shifted to a protein diet.</title>
        <authorList>
            <person name="Grum-Grzhimaylo A.A."/>
            <person name="Falkoski D.L."/>
            <person name="van den Heuvel J."/>
            <person name="Valero-Jimenez C.A."/>
            <person name="Min B."/>
            <person name="Choi I.G."/>
            <person name="Lipzen A."/>
            <person name="Daum C.G."/>
            <person name="Aanen D.K."/>
            <person name="Tsang A."/>
            <person name="Henrissat B."/>
            <person name="Bilanenko E.N."/>
            <person name="de Vries R.P."/>
            <person name="van Kan J.A.L."/>
            <person name="Grigoriev I.V."/>
            <person name="Debets A.J.M."/>
        </authorList>
    </citation>
    <scope>NUCLEOTIDE SEQUENCE [LARGE SCALE GENOMIC DNA]</scope>
    <source>
        <strain evidence="2 3">F11</strain>
    </source>
</reference>
<protein>
    <submittedName>
        <fullName evidence="2">Uncharacterized protein</fullName>
    </submittedName>
</protein>
<keyword evidence="3" id="KW-1185">Reference proteome</keyword>
<dbReference type="RefSeq" id="XP_028468488.1">
    <property type="nucleotide sequence ID" value="XM_028613931.1"/>
</dbReference>
<feature type="region of interest" description="Disordered" evidence="1">
    <location>
        <begin position="139"/>
        <end position="159"/>
    </location>
</feature>
<dbReference type="GeneID" id="39582409"/>
<evidence type="ECO:0000313" key="2">
    <source>
        <dbReference type="EMBL" id="ROT40682.1"/>
    </source>
</evidence>
<feature type="region of interest" description="Disordered" evidence="1">
    <location>
        <begin position="178"/>
        <end position="201"/>
    </location>
</feature>
<sequence>MEDWRYTRIWRNPCLLVGFPSTNLIPAFLDSGHFWKCPDAPKSPSPPFQYRRFIRHLLVVQSNPTKVFMEPAQRGRLPIANAHFPWFPTVDAQAATGPRKMEKDPAVNANAVRDNSKSPWNMDLFFPCEPNTKQPLGIRNLKRPGRHPEQRGGGGSLETFGMRQSILSHLSVVTHVGSLPESGLPRNPQPRKEFLEAAKRR</sequence>
<proteinExistence type="predicted"/>
<dbReference type="EMBL" id="ML119052">
    <property type="protein sequence ID" value="ROT40682.1"/>
    <property type="molecule type" value="Genomic_DNA"/>
</dbReference>
<name>A0A3N2Q1R7_SODAK</name>
<evidence type="ECO:0000256" key="1">
    <source>
        <dbReference type="SAM" id="MobiDB-lite"/>
    </source>
</evidence>
<dbReference type="Proteomes" id="UP000272025">
    <property type="component" value="Unassembled WGS sequence"/>
</dbReference>
<evidence type="ECO:0000313" key="3">
    <source>
        <dbReference type="Proteomes" id="UP000272025"/>
    </source>
</evidence>